<dbReference type="EMBL" id="SDKK01000003">
    <property type="protein sequence ID" value="TYC61358.1"/>
    <property type="molecule type" value="Genomic_DNA"/>
</dbReference>
<dbReference type="RefSeq" id="WP_148577892.1">
    <property type="nucleotide sequence ID" value="NZ_JAVEUW010000093.1"/>
</dbReference>
<protein>
    <submittedName>
        <fullName evidence="2">DUF4440 domain-containing protein</fullName>
    </submittedName>
</protein>
<reference evidence="2 3" key="1">
    <citation type="submission" date="2019-01" db="EMBL/GenBank/DDBJ databases">
        <title>Zoogloea oleivorans genome sequencing and assembly.</title>
        <authorList>
            <person name="Tancsics A."/>
            <person name="Farkas M."/>
            <person name="Kriszt B."/>
            <person name="Maroti G."/>
            <person name="Horvath B."/>
        </authorList>
    </citation>
    <scope>NUCLEOTIDE SEQUENCE [LARGE SCALE GENOMIC DNA]</scope>
    <source>
        <strain evidence="2 3">Buc</strain>
    </source>
</reference>
<dbReference type="InterPro" id="IPR037401">
    <property type="entry name" value="SnoaL-like"/>
</dbReference>
<dbReference type="InterPro" id="IPR032710">
    <property type="entry name" value="NTF2-like_dom_sf"/>
</dbReference>
<keyword evidence="3" id="KW-1185">Reference proteome</keyword>
<accession>A0A6C2D4E3</accession>
<proteinExistence type="predicted"/>
<dbReference type="Proteomes" id="UP000389128">
    <property type="component" value="Unassembled WGS sequence"/>
</dbReference>
<dbReference type="OrthoDB" id="5767026at2"/>
<name>A0A6C2D4E3_9RHOO</name>
<dbReference type="PANTHER" id="PTHR34957:SF1">
    <property type="entry name" value="NUCLEAR TRANSPORT FACTOR 2 (NTF2) FAMILY PROTEIN"/>
    <property type="match status" value="1"/>
</dbReference>
<dbReference type="PANTHER" id="PTHR34957">
    <property type="entry name" value="NUCLEAR TRANSPORT FACTOR 2 (NTF2) FAMILY PROTEIN"/>
    <property type="match status" value="1"/>
</dbReference>
<sequence length="143" mass="15833">MTNPIFTSAEDAEAAFYAALAHADIDGMMAVWSEDEEVVCVHPGSIRLIGLPAIRESWRQLFASGARINVSIIHPIHWLNVMTAVHTVHQHVHVEGDDRLHPPIIATNVFTRGALGWRMVMHHASPAPDMDNLHGHDSPHVVH</sequence>
<gene>
    <name evidence="2" type="ORF">ETQ85_04695</name>
</gene>
<dbReference type="SUPFAM" id="SSF54427">
    <property type="entry name" value="NTF2-like"/>
    <property type="match status" value="1"/>
</dbReference>
<feature type="domain" description="SnoaL-like" evidence="1">
    <location>
        <begin position="12"/>
        <end position="127"/>
    </location>
</feature>
<dbReference type="Gene3D" id="3.10.450.50">
    <property type="match status" value="1"/>
</dbReference>
<evidence type="ECO:0000259" key="1">
    <source>
        <dbReference type="Pfam" id="PF13474"/>
    </source>
</evidence>
<organism evidence="2 3">
    <name type="scientific">Zoogloea oleivorans</name>
    <dbReference type="NCBI Taxonomy" id="1552750"/>
    <lineage>
        <taxon>Bacteria</taxon>
        <taxon>Pseudomonadati</taxon>
        <taxon>Pseudomonadota</taxon>
        <taxon>Betaproteobacteria</taxon>
        <taxon>Rhodocyclales</taxon>
        <taxon>Zoogloeaceae</taxon>
        <taxon>Zoogloea</taxon>
    </lineage>
</organism>
<dbReference type="Pfam" id="PF13474">
    <property type="entry name" value="SnoaL_3"/>
    <property type="match status" value="1"/>
</dbReference>
<evidence type="ECO:0000313" key="2">
    <source>
        <dbReference type="EMBL" id="TYC61358.1"/>
    </source>
</evidence>
<dbReference type="AlphaFoldDB" id="A0A6C2D4E3"/>
<evidence type="ECO:0000313" key="3">
    <source>
        <dbReference type="Proteomes" id="UP000389128"/>
    </source>
</evidence>
<comment type="caution">
    <text evidence="2">The sequence shown here is derived from an EMBL/GenBank/DDBJ whole genome shotgun (WGS) entry which is preliminary data.</text>
</comment>